<dbReference type="EC" id="2.3.1.-" evidence="4"/>
<dbReference type="CDD" id="cd04301">
    <property type="entry name" value="NAT_SF"/>
    <property type="match status" value="1"/>
</dbReference>
<dbReference type="Gene3D" id="3.40.630.30">
    <property type="match status" value="1"/>
</dbReference>
<dbReference type="Proteomes" id="UP001519654">
    <property type="component" value="Unassembled WGS sequence"/>
</dbReference>
<dbReference type="EMBL" id="JAHKKG010000002">
    <property type="protein sequence ID" value="MBU2662919.1"/>
    <property type="molecule type" value="Genomic_DNA"/>
</dbReference>
<dbReference type="InterPro" id="IPR000182">
    <property type="entry name" value="GNAT_dom"/>
</dbReference>
<dbReference type="InterPro" id="IPR016181">
    <property type="entry name" value="Acyl_CoA_acyltransferase"/>
</dbReference>
<dbReference type="SUPFAM" id="SSF55729">
    <property type="entry name" value="Acyl-CoA N-acyltransferases (Nat)"/>
    <property type="match status" value="2"/>
</dbReference>
<dbReference type="RefSeq" id="WP_215784914.1">
    <property type="nucleotide sequence ID" value="NZ_JAHKKG010000002.1"/>
</dbReference>
<name>A0ABS5YHG5_9ACTN</name>
<dbReference type="PROSITE" id="PS51186">
    <property type="entry name" value="GNAT"/>
    <property type="match status" value="1"/>
</dbReference>
<keyword evidence="1 4" id="KW-0808">Transferase</keyword>
<reference evidence="4 5" key="1">
    <citation type="submission" date="2021-06" db="EMBL/GenBank/DDBJ databases">
        <title>Actinoplanes lichenicola sp. nov., and Actinoplanes ovalisporus sp. nov., isolated from lichen in Thailand.</title>
        <authorList>
            <person name="Saeng-In P."/>
            <person name="Kanchanasin P."/>
            <person name="Yuki M."/>
            <person name="Kudo T."/>
            <person name="Ohkuma M."/>
            <person name="Phongsopitanun W."/>
            <person name="Tanasupawat S."/>
        </authorList>
    </citation>
    <scope>NUCLEOTIDE SEQUENCE [LARGE SCALE GENOMIC DNA]</scope>
    <source>
        <strain evidence="4 5">NBRC 110975</strain>
    </source>
</reference>
<proteinExistence type="predicted"/>
<evidence type="ECO:0000256" key="2">
    <source>
        <dbReference type="ARBA" id="ARBA00023315"/>
    </source>
</evidence>
<gene>
    <name evidence="4" type="ORF">KOI35_05300</name>
</gene>
<protein>
    <submittedName>
        <fullName evidence="4">GNAT family N-acetyltransferase</fullName>
        <ecNumber evidence="4">2.3.1.-</ecNumber>
    </submittedName>
</protein>
<dbReference type="GO" id="GO:0016746">
    <property type="term" value="F:acyltransferase activity"/>
    <property type="evidence" value="ECO:0007669"/>
    <property type="project" value="UniProtKB-KW"/>
</dbReference>
<evidence type="ECO:0000313" key="5">
    <source>
        <dbReference type="Proteomes" id="UP001519654"/>
    </source>
</evidence>
<comment type="caution">
    <text evidence="4">The sequence shown here is derived from an EMBL/GenBank/DDBJ whole genome shotgun (WGS) entry which is preliminary data.</text>
</comment>
<dbReference type="PANTHER" id="PTHR43877">
    <property type="entry name" value="AMINOALKYLPHOSPHONATE N-ACETYLTRANSFERASE-RELATED-RELATED"/>
    <property type="match status" value="1"/>
</dbReference>
<keyword evidence="2 4" id="KW-0012">Acyltransferase</keyword>
<evidence type="ECO:0000259" key="3">
    <source>
        <dbReference type="PROSITE" id="PS51186"/>
    </source>
</evidence>
<dbReference type="Pfam" id="PF00583">
    <property type="entry name" value="Acetyltransf_1"/>
    <property type="match status" value="1"/>
</dbReference>
<dbReference type="InterPro" id="IPR050832">
    <property type="entry name" value="Bact_Acetyltransf"/>
</dbReference>
<accession>A0ABS5YHG5</accession>
<evidence type="ECO:0000256" key="1">
    <source>
        <dbReference type="ARBA" id="ARBA00022679"/>
    </source>
</evidence>
<keyword evidence="5" id="KW-1185">Reference proteome</keyword>
<organism evidence="4 5">
    <name type="scientific">Paractinoplanes bogorensis</name>
    <dbReference type="NCBI Taxonomy" id="1610840"/>
    <lineage>
        <taxon>Bacteria</taxon>
        <taxon>Bacillati</taxon>
        <taxon>Actinomycetota</taxon>
        <taxon>Actinomycetes</taxon>
        <taxon>Micromonosporales</taxon>
        <taxon>Micromonosporaceae</taxon>
        <taxon>Paractinoplanes</taxon>
    </lineage>
</organism>
<sequence length="313" mass="34295">MTELPDGWSVRRPTLDDQPALLELVHASDIAAVGYPDYSAEDLHEALTEANTDLARDCWVALEPDGRIVGWAYPSNATGSGRDFIEVYTWPERGRPAIRPLLELILARAAERGTEFGHSPYEVRAGAVPSETAYIEELTAAGFGFLKQHARMQISLDGVSPTPPEPPEGVTIRNVRVDDEDEMRAFHGVIEQAFLDSDHRAAAYDAWRKQASAFDEWFVAEVDGVVAGALESSYDSDTANDEGWVKRLGVLAAYRKRGLGEALLRRAFAAYAGQGRAKAGLGVDMANPTKAARLYLAVGMKPLYEANIYQKIV</sequence>
<feature type="domain" description="N-acetyltransferase" evidence="3">
    <location>
        <begin position="170"/>
        <end position="313"/>
    </location>
</feature>
<evidence type="ECO:0000313" key="4">
    <source>
        <dbReference type="EMBL" id="MBU2662919.1"/>
    </source>
</evidence>